<accession>S4VRC5</accession>
<feature type="compositionally biased region" description="Pro residues" evidence="1">
    <location>
        <begin position="214"/>
        <end position="223"/>
    </location>
</feature>
<dbReference type="KEGG" id="vg:16512641"/>
<evidence type="ECO:0000313" key="3">
    <source>
        <dbReference type="Proteomes" id="UP000201566"/>
    </source>
</evidence>
<proteinExistence type="predicted"/>
<sequence length="710" mass="74407">MQQAPAPSQQQQQQKPQPPRPAAAAPIRPMTAPPVGRTITPMTAATAALPIRPSTAPAQRPPVGKTSTQPPAQARPPVQQQQRQQARPAATPRTIIPVSVAAPPKPAQSPVAAQVQQRAGPTPPSATPLVASPSHSARPLAAPSNVVHRQAPSAPRPTPRAVAPLDATNVPLSQGVIVADAVPTHESVPATTAPTAERPHPLPPPHPLVTTPTSSPPLTPPRRPPAHDKKADPPLADLADAPNATDVATVPSDRPPFHDMPSPTLAAAKQGACASPSTSSKSSSPSPPDPQAAARDDTCVPTQTTPSLTGAPASPPPQHAAVPDKGKGGSDLDGIQPSALDAAINTVDEDGTPMHGAETECDAARHAKRRRTSTDDVMDQEARENTADTTCNDRHASGAMSLAAQAKHEHAVTLPPLCDSDPAPEPTDRVWAQDAAAVLCGKSPDQTVCLWSRDQKRDQCDAETASAECAPLNTAADAAASRASYSLQREPAHKQGALARDAPVYPPPPPDERRAGHRRSPGGGGAQVSPCGRVIDRPMAHEIAMRGPWKLPVDNEPEGATDADDGNPTRTAVRFWLTRPVETVRVVGAPCEFCLSVDGAVIEPHSVGGLLEMGDVCDADCRPSRWPAGAAGERLYRALSIVRRARIRGQAIAPGVLDLTGIETALVFRGRLDRDTLERMVVRFGTYNVWRECRSADGKTVTSGQWLYGS</sequence>
<name>S4VRC5_9VIRU</name>
<feature type="compositionally biased region" description="Low complexity" evidence="1">
    <location>
        <begin position="1"/>
        <end position="15"/>
    </location>
</feature>
<dbReference type="EMBL" id="KC977570">
    <property type="protein sequence ID" value="AGO81915.2"/>
    <property type="molecule type" value="Genomic_DNA"/>
</dbReference>
<feature type="compositionally biased region" description="Basic and acidic residues" evidence="1">
    <location>
        <begin position="380"/>
        <end position="393"/>
    </location>
</feature>
<feature type="compositionally biased region" description="Low complexity" evidence="1">
    <location>
        <begin position="68"/>
        <end position="117"/>
    </location>
</feature>
<organism evidence="2 3">
    <name type="scientific">Pandoravirus dulcis</name>
    <dbReference type="NCBI Taxonomy" id="1349409"/>
    <lineage>
        <taxon>Viruses</taxon>
        <taxon>Pandoravirus</taxon>
    </lineage>
</organism>
<protein>
    <recommendedName>
        <fullName evidence="4">Atrophin-1 incomplete domain containing protein</fullName>
    </recommendedName>
</protein>
<feature type="compositionally biased region" description="Low complexity" evidence="1">
    <location>
        <begin position="22"/>
        <end position="34"/>
    </location>
</feature>
<dbReference type="Proteomes" id="UP000201566">
    <property type="component" value="Segment"/>
</dbReference>
<dbReference type="GeneID" id="16512641"/>
<evidence type="ECO:0000256" key="1">
    <source>
        <dbReference type="SAM" id="MobiDB-lite"/>
    </source>
</evidence>
<evidence type="ECO:0008006" key="4">
    <source>
        <dbReference type="Google" id="ProtNLM"/>
    </source>
</evidence>
<feature type="compositionally biased region" description="Low complexity" evidence="1">
    <location>
        <begin position="272"/>
        <end position="284"/>
    </location>
</feature>
<feature type="compositionally biased region" description="Low complexity" evidence="1">
    <location>
        <begin position="233"/>
        <end position="242"/>
    </location>
</feature>
<dbReference type="RefSeq" id="YP_008318584.2">
    <property type="nucleotide sequence ID" value="NC_021858.1"/>
</dbReference>
<gene>
    <name evidence="2" type="ORF">pdul_cds_39</name>
</gene>
<feature type="region of interest" description="Disordered" evidence="1">
    <location>
        <begin position="181"/>
        <end position="393"/>
    </location>
</feature>
<reference evidence="2 3" key="1">
    <citation type="journal article" date="2013" name="Science">
        <title>Pandoraviruses: amoeba viruses with genomes up to 2.5 Mb reaching that of parasitic eukaryotes.</title>
        <authorList>
            <person name="Philippe N."/>
            <person name="Legendre M."/>
            <person name="Doutre G."/>
            <person name="Coute Y."/>
            <person name="Poirot O."/>
            <person name="Lescot M."/>
            <person name="Arslan D."/>
            <person name="Seltzer V."/>
            <person name="Bertaux L."/>
            <person name="Bruley C."/>
            <person name="Garin J."/>
            <person name="Claverie J.M."/>
            <person name="Abergel C."/>
        </authorList>
    </citation>
    <scope>NUCLEOTIDE SEQUENCE [LARGE SCALE GENOMIC DNA]</scope>
    <source>
        <strain evidence="2">Melbourne</strain>
    </source>
</reference>
<feature type="region of interest" description="Disordered" evidence="1">
    <location>
        <begin position="1"/>
        <end position="167"/>
    </location>
</feature>
<feature type="region of interest" description="Disordered" evidence="1">
    <location>
        <begin position="483"/>
        <end position="532"/>
    </location>
</feature>
<evidence type="ECO:0000313" key="2">
    <source>
        <dbReference type="EMBL" id="AGO81915.2"/>
    </source>
</evidence>